<evidence type="ECO:0000313" key="4">
    <source>
        <dbReference type="Proteomes" id="UP001297092"/>
    </source>
</evidence>
<accession>A0ABS5S435</accession>
<proteinExistence type="predicted"/>
<dbReference type="Proteomes" id="UP001297092">
    <property type="component" value="Unassembled WGS sequence"/>
</dbReference>
<protein>
    <submittedName>
        <fullName evidence="3">VTT domain-containing protein</fullName>
    </submittedName>
</protein>
<reference evidence="3 4" key="1">
    <citation type="submission" date="2021-05" db="EMBL/GenBank/DDBJ databases">
        <title>Aequorivita echinoideorum JCM 30378 genome.</title>
        <authorList>
            <person name="Zhang H."/>
            <person name="Li C."/>
        </authorList>
    </citation>
    <scope>NUCLEOTIDE SEQUENCE [LARGE SCALE GENOMIC DNA]</scope>
    <source>
        <strain evidence="3 4">JCM30378</strain>
    </source>
</reference>
<feature type="transmembrane region" description="Helical" evidence="1">
    <location>
        <begin position="102"/>
        <end position="127"/>
    </location>
</feature>
<dbReference type="EMBL" id="JAHCTB010000003">
    <property type="protein sequence ID" value="MBT0607966.1"/>
    <property type="molecule type" value="Genomic_DNA"/>
</dbReference>
<evidence type="ECO:0000313" key="3">
    <source>
        <dbReference type="EMBL" id="MBT0607966.1"/>
    </source>
</evidence>
<dbReference type="Pfam" id="PF09335">
    <property type="entry name" value="VTT_dom"/>
    <property type="match status" value="1"/>
</dbReference>
<name>A0ABS5S435_9FLAO</name>
<organism evidence="3 4">
    <name type="scientific">Aequorivita echinoideorum</name>
    <dbReference type="NCBI Taxonomy" id="1549647"/>
    <lineage>
        <taxon>Bacteria</taxon>
        <taxon>Pseudomonadati</taxon>
        <taxon>Bacteroidota</taxon>
        <taxon>Flavobacteriia</taxon>
        <taxon>Flavobacteriales</taxon>
        <taxon>Flavobacteriaceae</taxon>
        <taxon>Aequorivita</taxon>
    </lineage>
</organism>
<feature type="transmembrane region" description="Helical" evidence="1">
    <location>
        <begin position="147"/>
        <end position="167"/>
    </location>
</feature>
<gene>
    <name evidence="3" type="ORF">KIV10_07210</name>
</gene>
<keyword evidence="1" id="KW-0472">Membrane</keyword>
<evidence type="ECO:0000259" key="2">
    <source>
        <dbReference type="Pfam" id="PF09335"/>
    </source>
</evidence>
<feature type="domain" description="VTT" evidence="2">
    <location>
        <begin position="107"/>
        <end position="199"/>
    </location>
</feature>
<feature type="transmembrane region" description="Helical" evidence="1">
    <location>
        <begin position="182"/>
        <end position="203"/>
    </location>
</feature>
<keyword evidence="4" id="KW-1185">Reference proteome</keyword>
<comment type="caution">
    <text evidence="3">The sequence shown here is derived from an EMBL/GenBank/DDBJ whole genome shotgun (WGS) entry which is preliminary data.</text>
</comment>
<keyword evidence="1" id="KW-1133">Transmembrane helix</keyword>
<sequence>MNTVKRTEKNKIKRAHLYYKYTGFYNFVGQSLKKAIVPIIFAVVALVLLDQFVVDFSDLFTYITQNYAPINILLVFLASESLLGLVPPEIFIAWSDKMPQPILYLSLLAAISYLGGIISYFIGKWIFTIPKVYAYMEGKMKKHLKHIQKWGGFLIVVGALLPIPYSMTSMAAGTINYSFRKYLLFGLLRFVRFYLYAVAIFSLV</sequence>
<evidence type="ECO:0000256" key="1">
    <source>
        <dbReference type="SAM" id="Phobius"/>
    </source>
</evidence>
<keyword evidence="1" id="KW-0812">Transmembrane</keyword>
<dbReference type="RefSeq" id="WP_214112850.1">
    <property type="nucleotide sequence ID" value="NZ_JAHCTB010000003.1"/>
</dbReference>
<feature type="transmembrane region" description="Helical" evidence="1">
    <location>
        <begin position="66"/>
        <end position="86"/>
    </location>
</feature>
<dbReference type="InterPro" id="IPR032816">
    <property type="entry name" value="VTT_dom"/>
</dbReference>
<feature type="transmembrane region" description="Helical" evidence="1">
    <location>
        <begin position="35"/>
        <end position="54"/>
    </location>
</feature>